<gene>
    <name evidence="2" type="ORF">OHC33_000402</name>
</gene>
<reference evidence="2 3" key="1">
    <citation type="submission" date="2022-12" db="EMBL/GenBank/DDBJ databases">
        <title>Genomic features and morphological characterization of a novel Knufia sp. strain isolated from spacecraft assembly facility.</title>
        <authorList>
            <person name="Teixeira M."/>
            <person name="Chander A.M."/>
            <person name="Stajich J.E."/>
            <person name="Venkateswaran K."/>
        </authorList>
    </citation>
    <scope>NUCLEOTIDE SEQUENCE [LARGE SCALE GENOMIC DNA]</scope>
    <source>
        <strain evidence="2 3">FJI-L2-BK-P2</strain>
    </source>
</reference>
<accession>A0AAN8ELI7</accession>
<comment type="caution">
    <text evidence="2">The sequence shown here is derived from an EMBL/GenBank/DDBJ whole genome shotgun (WGS) entry which is preliminary data.</text>
</comment>
<evidence type="ECO:0000259" key="1">
    <source>
        <dbReference type="PROSITE" id="PS50181"/>
    </source>
</evidence>
<name>A0AAN8ELI7_9EURO</name>
<evidence type="ECO:0000313" key="3">
    <source>
        <dbReference type="Proteomes" id="UP001316803"/>
    </source>
</evidence>
<dbReference type="AlphaFoldDB" id="A0AAN8ELI7"/>
<dbReference type="EMBL" id="JAKLMC020000001">
    <property type="protein sequence ID" value="KAK5958559.1"/>
    <property type="molecule type" value="Genomic_DNA"/>
</dbReference>
<evidence type="ECO:0000313" key="2">
    <source>
        <dbReference type="EMBL" id="KAK5958559.1"/>
    </source>
</evidence>
<protein>
    <recommendedName>
        <fullName evidence="1">F-box domain-containing protein</fullName>
    </recommendedName>
</protein>
<keyword evidence="3" id="KW-1185">Reference proteome</keyword>
<dbReference type="Proteomes" id="UP001316803">
    <property type="component" value="Unassembled WGS sequence"/>
</dbReference>
<organism evidence="2 3">
    <name type="scientific">Knufia fluminis</name>
    <dbReference type="NCBI Taxonomy" id="191047"/>
    <lineage>
        <taxon>Eukaryota</taxon>
        <taxon>Fungi</taxon>
        <taxon>Dikarya</taxon>
        <taxon>Ascomycota</taxon>
        <taxon>Pezizomycotina</taxon>
        <taxon>Eurotiomycetes</taxon>
        <taxon>Chaetothyriomycetidae</taxon>
        <taxon>Chaetothyriales</taxon>
        <taxon>Trichomeriaceae</taxon>
        <taxon>Knufia</taxon>
    </lineage>
</organism>
<dbReference type="PROSITE" id="PS50181">
    <property type="entry name" value="FBOX"/>
    <property type="match status" value="1"/>
</dbReference>
<sequence length="495" mass="55838">MAILDLPDELLGAILDLSRPYAFESLALTCKRLYSAAGDLLPYHNKLRWQYRSFSFTEDPSDVTGIHYMPQLLLEIAKEPVIASYIVHADLGIRHLLGPISRHGRGDQRSKDIIQQIYSEDGQRKLRRIVNRSSYLQAIRQDPVEWAAQISADKDEYKDKVEVDFPLAFLLTLLVNVESLVLPSRWGPSCVEPAEALGGDLDKVQRGVADLIQLLVARANNSNLKEQPLQKLRVLYRTPDVDTQYGIGMLSIAPFLALDSLREVYHESGVHESFDMSRGGWDRYPILGRNIEVMQLDDYVVDNKASQTLFKNMTKLRDFRFQYQMKDDIGDLWEAEGFVADLSAAVGGHLETLVLTQGWMYANSTPVKGFYGFNVLRNLEVDTQLFYEWVPDEPDSEKASAASRLMDMLPDSMPTLRTLRVNTPATEDDFTCLQALFQGFATGRDKQFPNLEQVSVIVDKRGPFGDILRDGWQQYAQLAKKFCEGIGGITIGGVA</sequence>
<dbReference type="InterPro" id="IPR001810">
    <property type="entry name" value="F-box_dom"/>
</dbReference>
<feature type="domain" description="F-box" evidence="1">
    <location>
        <begin position="1"/>
        <end position="52"/>
    </location>
</feature>
<proteinExistence type="predicted"/>